<dbReference type="Proteomes" id="UP000695022">
    <property type="component" value="Unplaced"/>
</dbReference>
<sequence>MRLAMELNRVIFMTDSMIALSWIKNKAKSFKMFVSTRVGEIQSATDPSQWRHIPGEVNVADDLTRGLNADQLNGRWQYGPDFLRKPKAEWPKEAKTEEKLSEVEKERRKEQSVLLVTKPGEEVIDCKRFSSWRKLIRVTSYVLKFVNRLKSRYRNRDEQGDREGDSILTPAELQKGETFLIQSAQTCLRSRVEKGEMKALSPFIDDAGIIRVGGRVDRAKMPFEIKHPALLPYDNWISTLITRHVHESGHGGVAATTAKTRRNYWILKGHKLAKTVKFRCTVCRAFDHKTETQEMAELPIERLAPHTPPFHHTACDYFGPFPVKVGRNKTAKHYEVLFTCLNTRAVHLELAVDCSSMEFIQVLRRFIAIRGQPVTILSDNGTQFVGAERELRSMVQGWSGDRLREFCAERGMEWKFITPGAPHQNGCAESLVKSCKYALKKAIGEQTLTPFELYTCLLEVANLVNQRPIGRIPTDPDDGSYLSPNDMLLGRASSDVSQGPFRETRNPRHRVELVQRIVDSFWQRWTRDVLPLLAPRRKWNVDRRNVRVDDIVMMADANAVRGKWTIARITQVYPGLDGKVRNVKAKTPTAEYRRPITKIAVIYPAEGYDV</sequence>
<organism evidence="2 3">
    <name type="scientific">Priapulus caudatus</name>
    <name type="common">Priapulid worm</name>
    <dbReference type="NCBI Taxonomy" id="37621"/>
    <lineage>
        <taxon>Eukaryota</taxon>
        <taxon>Metazoa</taxon>
        <taxon>Ecdysozoa</taxon>
        <taxon>Scalidophora</taxon>
        <taxon>Priapulida</taxon>
        <taxon>Priapulimorpha</taxon>
        <taxon>Priapulimorphida</taxon>
        <taxon>Priapulidae</taxon>
        <taxon>Priapulus</taxon>
    </lineage>
</organism>
<evidence type="ECO:0000313" key="3">
    <source>
        <dbReference type="RefSeq" id="XP_014673726.1"/>
    </source>
</evidence>
<dbReference type="GeneID" id="106813985"/>
<dbReference type="InterPro" id="IPR012337">
    <property type="entry name" value="RNaseH-like_sf"/>
</dbReference>
<gene>
    <name evidence="3" type="primary">LOC106813985</name>
</gene>
<dbReference type="PANTHER" id="PTHR47331:SF1">
    <property type="entry name" value="GAG-LIKE PROTEIN"/>
    <property type="match status" value="1"/>
</dbReference>
<proteinExistence type="predicted"/>
<dbReference type="InterPro" id="IPR041588">
    <property type="entry name" value="Integrase_H2C2"/>
</dbReference>
<reference evidence="3" key="1">
    <citation type="submission" date="2025-08" db="UniProtKB">
        <authorList>
            <consortium name="RefSeq"/>
        </authorList>
    </citation>
    <scope>IDENTIFICATION</scope>
</reference>
<dbReference type="PROSITE" id="PS50994">
    <property type="entry name" value="INTEGRASE"/>
    <property type="match status" value="1"/>
</dbReference>
<dbReference type="Pfam" id="PF17921">
    <property type="entry name" value="Integrase_H2C2"/>
    <property type="match status" value="1"/>
</dbReference>
<dbReference type="InterPro" id="IPR040676">
    <property type="entry name" value="DUF5641"/>
</dbReference>
<keyword evidence="2" id="KW-1185">Reference proteome</keyword>
<dbReference type="PANTHER" id="PTHR47331">
    <property type="entry name" value="PHD-TYPE DOMAIN-CONTAINING PROTEIN"/>
    <property type="match status" value="1"/>
</dbReference>
<dbReference type="RefSeq" id="XP_014673726.1">
    <property type="nucleotide sequence ID" value="XM_014818240.1"/>
</dbReference>
<evidence type="ECO:0000259" key="1">
    <source>
        <dbReference type="PROSITE" id="PS50994"/>
    </source>
</evidence>
<dbReference type="SUPFAM" id="SSF53098">
    <property type="entry name" value="Ribonuclease H-like"/>
    <property type="match status" value="1"/>
</dbReference>
<protein>
    <submittedName>
        <fullName evidence="3">Uncharacterized protein LOC106813985</fullName>
    </submittedName>
</protein>
<dbReference type="Pfam" id="PF18701">
    <property type="entry name" value="DUF5641"/>
    <property type="match status" value="1"/>
</dbReference>
<evidence type="ECO:0000313" key="2">
    <source>
        <dbReference type="Proteomes" id="UP000695022"/>
    </source>
</evidence>
<accession>A0ABM1ENF5</accession>
<feature type="domain" description="Integrase catalytic" evidence="1">
    <location>
        <begin position="304"/>
        <end position="492"/>
    </location>
</feature>
<dbReference type="InterPro" id="IPR001584">
    <property type="entry name" value="Integrase_cat-core"/>
</dbReference>
<name>A0ABM1ENF5_PRICU</name>
<dbReference type="Gene3D" id="3.30.420.10">
    <property type="entry name" value="Ribonuclease H-like superfamily/Ribonuclease H"/>
    <property type="match status" value="1"/>
</dbReference>
<dbReference type="InterPro" id="IPR036397">
    <property type="entry name" value="RNaseH_sf"/>
</dbReference>